<name>A0AAX2F305_9BACT</name>
<organism evidence="1 2">
    <name type="scientific">Prevotella scopos JCM 17725</name>
    <dbReference type="NCBI Taxonomy" id="1236518"/>
    <lineage>
        <taxon>Bacteria</taxon>
        <taxon>Pseudomonadati</taxon>
        <taxon>Bacteroidota</taxon>
        <taxon>Bacteroidia</taxon>
        <taxon>Bacteroidales</taxon>
        <taxon>Prevotellaceae</taxon>
        <taxon>Prevotella</taxon>
    </lineage>
</organism>
<evidence type="ECO:0000313" key="1">
    <source>
        <dbReference type="EMBL" id="SHF75549.1"/>
    </source>
</evidence>
<gene>
    <name evidence="1" type="ORF">SAMN05444364_10841</name>
</gene>
<accession>A0AAX2F305</accession>
<dbReference type="Proteomes" id="UP000184105">
    <property type="component" value="Unassembled WGS sequence"/>
</dbReference>
<proteinExistence type="predicted"/>
<evidence type="ECO:0008006" key="3">
    <source>
        <dbReference type="Google" id="ProtNLM"/>
    </source>
</evidence>
<dbReference type="AlphaFoldDB" id="A0AAX2F305"/>
<evidence type="ECO:0000313" key="2">
    <source>
        <dbReference type="Proteomes" id="UP000184105"/>
    </source>
</evidence>
<comment type="caution">
    <text evidence="1">The sequence shown here is derived from an EMBL/GenBank/DDBJ whole genome shotgun (WGS) entry which is preliminary data.</text>
</comment>
<dbReference type="RefSeq" id="WP_025839144.1">
    <property type="nucleotide sequence ID" value="NZ_BAKP01000033.1"/>
</dbReference>
<sequence>MSILIEKALALIDDLEIRRAREIDESVLRSMTGPIIDGQEQKQIKDCFTSKDYLEDDKKGHLSSFVVMSPTNIPLIFFSLRCGELFQVTQPEKMEVGYEAIKAIYRLQRKEYSSEEERILLMETVDRAKKKGMAYDEMEYFYYKKNRWKKDEELEHTKAVTKVRNSFPAVELKLFGTNEAGKEYWKSLGLPKERKMGETLFWLKVVGTLEMMHKYVGCQYVYLFAADKEADGQLVQYYRVRLGFKSDASLSANKPEFDWQCQFLFQGIEDLFNRRMLFKNSLRGLEGS</sequence>
<keyword evidence="2" id="KW-1185">Reference proteome</keyword>
<reference evidence="1 2" key="1">
    <citation type="submission" date="2016-11" db="EMBL/GenBank/DDBJ databases">
        <authorList>
            <person name="Varghese N."/>
            <person name="Submissions S."/>
        </authorList>
    </citation>
    <scope>NUCLEOTIDE SEQUENCE [LARGE SCALE GENOMIC DNA]</scope>
    <source>
        <strain evidence="1 2">DSM 22613</strain>
    </source>
</reference>
<protein>
    <recommendedName>
        <fullName evidence="3">GNAT family N-acetyltransferase</fullName>
    </recommendedName>
</protein>
<dbReference type="EMBL" id="FQWA01000008">
    <property type="protein sequence ID" value="SHF75549.1"/>
    <property type="molecule type" value="Genomic_DNA"/>
</dbReference>